<reference evidence="1" key="1">
    <citation type="journal article" date="2015" name="Nature">
        <title>Complex archaea that bridge the gap between prokaryotes and eukaryotes.</title>
        <authorList>
            <person name="Spang A."/>
            <person name="Saw J.H."/>
            <person name="Jorgensen S.L."/>
            <person name="Zaremba-Niedzwiedzka K."/>
            <person name="Martijn J."/>
            <person name="Lind A.E."/>
            <person name="van Eijk R."/>
            <person name="Schleper C."/>
            <person name="Guy L."/>
            <person name="Ettema T.J."/>
        </authorList>
    </citation>
    <scope>NUCLEOTIDE SEQUENCE</scope>
</reference>
<name>A0A0F9L0H2_9ZZZZ</name>
<evidence type="ECO:0000313" key="1">
    <source>
        <dbReference type="EMBL" id="KKM80481.1"/>
    </source>
</evidence>
<accession>A0A0F9L0H2</accession>
<proteinExistence type="predicted"/>
<gene>
    <name evidence="1" type="ORF">LCGC14_1339440</name>
</gene>
<organism evidence="1">
    <name type="scientific">marine sediment metagenome</name>
    <dbReference type="NCBI Taxonomy" id="412755"/>
    <lineage>
        <taxon>unclassified sequences</taxon>
        <taxon>metagenomes</taxon>
        <taxon>ecological metagenomes</taxon>
    </lineage>
</organism>
<dbReference type="AlphaFoldDB" id="A0A0F9L0H2"/>
<comment type="caution">
    <text evidence="1">The sequence shown here is derived from an EMBL/GenBank/DDBJ whole genome shotgun (WGS) entry which is preliminary data.</text>
</comment>
<dbReference type="EMBL" id="LAZR01008174">
    <property type="protein sequence ID" value="KKM80481.1"/>
    <property type="molecule type" value="Genomic_DNA"/>
</dbReference>
<protein>
    <submittedName>
        <fullName evidence="1">Uncharacterized protein</fullName>
    </submittedName>
</protein>
<sequence length="72" mass="8229">MPLRFNTCPHCKTKILFEIKAGDINSKQYPAPVYIKCKSCNSLSTFYVDSLLRVSFKELDKKLGGIKTIETR</sequence>